<feature type="region of interest" description="Disordered" evidence="4">
    <location>
        <begin position="674"/>
        <end position="767"/>
    </location>
</feature>
<protein>
    <submittedName>
        <fullName evidence="5">RNI-like protein</fullName>
    </submittedName>
</protein>
<dbReference type="GeneID" id="25261404"/>
<dbReference type="HOGENOM" id="CLU_356468_0_0_1"/>
<accession>A0A066VY49</accession>
<feature type="compositionally biased region" description="Acidic residues" evidence="4">
    <location>
        <begin position="345"/>
        <end position="370"/>
    </location>
</feature>
<dbReference type="SUPFAM" id="SSF52047">
    <property type="entry name" value="RNI-like"/>
    <property type="match status" value="1"/>
</dbReference>
<dbReference type="GO" id="GO:0005096">
    <property type="term" value="F:GTPase activator activity"/>
    <property type="evidence" value="ECO:0007669"/>
    <property type="project" value="UniProtKB-KW"/>
</dbReference>
<dbReference type="OMA" id="WGHENAL"/>
<dbReference type="EMBL" id="JMSN01000044">
    <property type="protein sequence ID" value="KDN45218.1"/>
    <property type="molecule type" value="Genomic_DNA"/>
</dbReference>
<dbReference type="STRING" id="1037660.A0A066VY49"/>
<dbReference type="SMART" id="SM00368">
    <property type="entry name" value="LRR_RI"/>
    <property type="match status" value="6"/>
</dbReference>
<comment type="caution">
    <text evidence="5">The sequence shown here is derived from an EMBL/GenBank/DDBJ whole genome shotgun (WGS) entry which is preliminary data.</text>
</comment>
<feature type="region of interest" description="Disordered" evidence="4">
    <location>
        <begin position="604"/>
        <end position="660"/>
    </location>
</feature>
<dbReference type="InParanoid" id="A0A066VY49"/>
<dbReference type="InterPro" id="IPR032675">
    <property type="entry name" value="LRR_dom_sf"/>
</dbReference>
<reference evidence="5 6" key="1">
    <citation type="submission" date="2014-05" db="EMBL/GenBank/DDBJ databases">
        <title>Draft genome sequence of a rare smut relative, Tilletiaria anomala UBC 951.</title>
        <authorList>
            <consortium name="DOE Joint Genome Institute"/>
            <person name="Toome M."/>
            <person name="Kuo A."/>
            <person name="Henrissat B."/>
            <person name="Lipzen A."/>
            <person name="Tritt A."/>
            <person name="Yoshinaga Y."/>
            <person name="Zane M."/>
            <person name="Barry K."/>
            <person name="Grigoriev I.V."/>
            <person name="Spatafora J.W."/>
            <person name="Aimea M.C."/>
        </authorList>
    </citation>
    <scope>NUCLEOTIDE SEQUENCE [LARGE SCALE GENOMIC DNA]</scope>
    <source>
        <strain evidence="5 6">UBC 951</strain>
    </source>
</reference>
<feature type="compositionally biased region" description="Low complexity" evidence="4">
    <location>
        <begin position="613"/>
        <end position="628"/>
    </location>
</feature>
<feature type="compositionally biased region" description="Basic and acidic residues" evidence="4">
    <location>
        <begin position="429"/>
        <end position="448"/>
    </location>
</feature>
<dbReference type="PANTHER" id="PTHR24113">
    <property type="entry name" value="RAN GTPASE-ACTIVATING PROTEIN 1"/>
    <property type="match status" value="1"/>
</dbReference>
<dbReference type="PANTHER" id="PTHR24113:SF12">
    <property type="entry name" value="RAN GTPASE-ACTIVATING PROTEIN 1"/>
    <property type="match status" value="1"/>
</dbReference>
<feature type="compositionally biased region" description="Low complexity" evidence="4">
    <location>
        <begin position="449"/>
        <end position="461"/>
    </location>
</feature>
<dbReference type="GO" id="GO:0031267">
    <property type="term" value="F:small GTPase binding"/>
    <property type="evidence" value="ECO:0007669"/>
    <property type="project" value="TreeGrafter"/>
</dbReference>
<keyword evidence="2" id="KW-0433">Leucine-rich repeat</keyword>
<dbReference type="Gene3D" id="3.80.10.10">
    <property type="entry name" value="Ribonuclease Inhibitor"/>
    <property type="match status" value="1"/>
</dbReference>
<feature type="compositionally biased region" description="Basic and acidic residues" evidence="4">
    <location>
        <begin position="371"/>
        <end position="387"/>
    </location>
</feature>
<dbReference type="GO" id="GO:0048471">
    <property type="term" value="C:perinuclear region of cytoplasm"/>
    <property type="evidence" value="ECO:0007669"/>
    <property type="project" value="TreeGrafter"/>
</dbReference>
<evidence type="ECO:0000313" key="6">
    <source>
        <dbReference type="Proteomes" id="UP000027361"/>
    </source>
</evidence>
<dbReference type="InterPro" id="IPR027038">
    <property type="entry name" value="RanGap"/>
</dbReference>
<keyword evidence="3" id="KW-0677">Repeat</keyword>
<feature type="compositionally biased region" description="Acidic residues" evidence="4">
    <location>
        <begin position="553"/>
        <end position="563"/>
    </location>
</feature>
<dbReference type="RefSeq" id="XP_013243075.1">
    <property type="nucleotide sequence ID" value="XM_013387621.1"/>
</dbReference>
<sequence>MAAPSRTSFSLQGKNLKLDTAADIEPHLEELRAIENLEEIHLGGNTLGVGACQALAKELEQKRSLKVADFADIFTGRLISEIPSALRALCDALVSHESLVEINLSDNAFGGRSAEPMVNFLENNHHFSVLKLNNNGLGIEGGTIVAKALLRAAEKLKTDGGKPSQLRTIICGRNRLENGSAPYWAQAFAAHGGLEEVRMFQNGIRMEGIQELTTKGLAFNPNLRVLDLQDNTATLKGSRAIAACLACWPKLQELNLSELLLKPKGGQRIFATLAQGSNPALKTLQVNYCDLDRTALTELSSAIEGHLKELEHVDINGNWVDEEDDCIEAIKKALAKWGHENALQELDEMDPDGEEEEEDEGEDEGEEKTEEDQKAGDEKKEDSEGVKTEPLAFTPAAASIEPVAKTENAQPELVKEASTLAAASIEPAAKAEDVQPEPVKEAETDRAAEPASPQPAAAASSPPAPASEAPEECEEPAAESASQAEESTADVVARQEQEESTTSGTATSMAGGAANKAASSSADSLVATAIAVPAATAALLTAQITSSSAPTEDGVEAEQEGEQGLDACIPPVAATTTAAAEVQQSTEEAPVTYAEVAAEVTHAEAASTPISTPEAAPVPAASAGAEEPTSVLDASTAEKAQDPIFGSAETSKASDEAADKTALVATAEPVAITASEQPVTDAPAAQNDSNAALAPAVNSASVSTPTKAAGQSCDDSEVSKLADKVAKTHVSKHSQSGSVDLSGELYTPGNDPNEQPSAAAEEAKKQRTWKRFSLGAVKELLGLSKKG</sequence>
<dbReference type="GO" id="GO:0006913">
    <property type="term" value="P:nucleocytoplasmic transport"/>
    <property type="evidence" value="ECO:0007669"/>
    <property type="project" value="TreeGrafter"/>
</dbReference>
<keyword evidence="1" id="KW-0343">GTPase activation</keyword>
<organism evidence="5 6">
    <name type="scientific">Tilletiaria anomala (strain ATCC 24038 / CBS 436.72 / UBC 951)</name>
    <dbReference type="NCBI Taxonomy" id="1037660"/>
    <lineage>
        <taxon>Eukaryota</taxon>
        <taxon>Fungi</taxon>
        <taxon>Dikarya</taxon>
        <taxon>Basidiomycota</taxon>
        <taxon>Ustilaginomycotina</taxon>
        <taxon>Exobasidiomycetes</taxon>
        <taxon>Georgefischeriales</taxon>
        <taxon>Tilletiariaceae</taxon>
        <taxon>Tilletiaria</taxon>
    </lineage>
</organism>
<dbReference type="GO" id="GO:0005634">
    <property type="term" value="C:nucleus"/>
    <property type="evidence" value="ECO:0007669"/>
    <property type="project" value="TreeGrafter"/>
</dbReference>
<evidence type="ECO:0000313" key="5">
    <source>
        <dbReference type="EMBL" id="KDN45218.1"/>
    </source>
</evidence>
<dbReference type="AlphaFoldDB" id="A0A066VY49"/>
<evidence type="ECO:0000256" key="1">
    <source>
        <dbReference type="ARBA" id="ARBA00022468"/>
    </source>
</evidence>
<feature type="compositionally biased region" description="Basic and acidic residues" evidence="4">
    <location>
        <begin position="717"/>
        <end position="726"/>
    </location>
</feature>
<proteinExistence type="predicted"/>
<gene>
    <name evidence="5" type="ORF">K437DRAFT_123696</name>
</gene>
<dbReference type="GO" id="GO:0005829">
    <property type="term" value="C:cytosol"/>
    <property type="evidence" value="ECO:0007669"/>
    <property type="project" value="TreeGrafter"/>
</dbReference>
<dbReference type="Proteomes" id="UP000027361">
    <property type="component" value="Unassembled WGS sequence"/>
</dbReference>
<dbReference type="OrthoDB" id="184583at2759"/>
<feature type="region of interest" description="Disordered" evidence="4">
    <location>
        <begin position="342"/>
        <end position="523"/>
    </location>
</feature>
<name>A0A066VY49_TILAU</name>
<evidence type="ECO:0000256" key="4">
    <source>
        <dbReference type="SAM" id="MobiDB-lite"/>
    </source>
</evidence>
<feature type="region of interest" description="Disordered" evidence="4">
    <location>
        <begin position="545"/>
        <end position="566"/>
    </location>
</feature>
<keyword evidence="6" id="KW-1185">Reference proteome</keyword>
<evidence type="ECO:0000256" key="3">
    <source>
        <dbReference type="ARBA" id="ARBA00022737"/>
    </source>
</evidence>
<feature type="compositionally biased region" description="Low complexity" evidence="4">
    <location>
        <begin position="500"/>
        <end position="523"/>
    </location>
</feature>
<evidence type="ECO:0000256" key="2">
    <source>
        <dbReference type="ARBA" id="ARBA00022614"/>
    </source>
</evidence>
<dbReference type="CDD" id="cd00116">
    <property type="entry name" value="LRR_RI"/>
    <property type="match status" value="1"/>
</dbReference>